<dbReference type="Proteomes" id="UP000046392">
    <property type="component" value="Unplaced"/>
</dbReference>
<keyword evidence="2" id="KW-1185">Reference proteome</keyword>
<proteinExistence type="predicted"/>
<reference evidence="3" key="1">
    <citation type="submission" date="2017-02" db="UniProtKB">
        <authorList>
            <consortium name="WormBaseParasite"/>
        </authorList>
    </citation>
    <scope>IDENTIFICATION</scope>
</reference>
<evidence type="ECO:0000313" key="2">
    <source>
        <dbReference type="Proteomes" id="UP000046392"/>
    </source>
</evidence>
<evidence type="ECO:0000313" key="3">
    <source>
        <dbReference type="WBParaSite" id="SPAL_0001221400.1"/>
    </source>
</evidence>
<accession>A0A0N5C2K4</accession>
<dbReference type="WBParaSite" id="SPAL_0001221400.1">
    <property type="protein sequence ID" value="SPAL_0001221400.1"/>
    <property type="gene ID" value="SPAL_0001221400"/>
</dbReference>
<protein>
    <submittedName>
        <fullName evidence="3">7TM_GPCR_Srx domain-containing protein</fullName>
    </submittedName>
</protein>
<sequence length="64" mass="7687">KKVRHTWPPWRNRLARSAVNRKVGGSRNDVIYIFDYLIITLFGVSFIPYIYTIHYIVNEFVLMQ</sequence>
<keyword evidence="1" id="KW-0472">Membrane</keyword>
<feature type="transmembrane region" description="Helical" evidence="1">
    <location>
        <begin position="30"/>
        <end position="51"/>
    </location>
</feature>
<keyword evidence="1" id="KW-0812">Transmembrane</keyword>
<evidence type="ECO:0000256" key="1">
    <source>
        <dbReference type="SAM" id="Phobius"/>
    </source>
</evidence>
<organism evidence="2 3">
    <name type="scientific">Strongyloides papillosus</name>
    <name type="common">Intestinal threadworm</name>
    <dbReference type="NCBI Taxonomy" id="174720"/>
    <lineage>
        <taxon>Eukaryota</taxon>
        <taxon>Metazoa</taxon>
        <taxon>Ecdysozoa</taxon>
        <taxon>Nematoda</taxon>
        <taxon>Chromadorea</taxon>
        <taxon>Rhabditida</taxon>
        <taxon>Tylenchina</taxon>
        <taxon>Panagrolaimomorpha</taxon>
        <taxon>Strongyloidoidea</taxon>
        <taxon>Strongyloididae</taxon>
        <taxon>Strongyloides</taxon>
    </lineage>
</organism>
<dbReference type="AlphaFoldDB" id="A0A0N5C2K4"/>
<keyword evidence="1" id="KW-1133">Transmembrane helix</keyword>
<name>A0A0N5C2K4_STREA</name>